<sequence>MNQFVKILIIGTVIASALATDYCSTDLCNKGVTHVACGKKQFASSCPSNAAFVTIDNNLKAEIVRAHNEKRNLVAGGGVNGLAPACRMATMEWDDELAKVAAYNVLQCKMSHDKCRNTETFQYAGQNLAWRSFWGKQSYSTLFQKSFAMWYDEVKDVKMSYIDDFPVGYSGPMIGHFTVMMADRNVRVGCAAATYDDTRISGDRQIFLIACNYATTNMLGFPIYKSCSSPASSCTSGRNSQYPNLCSTSEKYEVNKWY</sequence>
<evidence type="ECO:0000256" key="5">
    <source>
        <dbReference type="ARBA" id="ARBA00068306"/>
    </source>
</evidence>
<dbReference type="FunFam" id="3.40.33.10:FF:000007">
    <property type="entry name" value="Venom allergen"/>
    <property type="match status" value="1"/>
</dbReference>
<keyword evidence="3" id="KW-0964">Secreted</keyword>
<protein>
    <recommendedName>
        <fullName evidence="5">Venom allergen-1</fullName>
    </recommendedName>
</protein>
<dbReference type="Proteomes" id="UP001652621">
    <property type="component" value="Unplaced"/>
</dbReference>
<dbReference type="VEuPathDB" id="VectorBase:MDOMA2_017773"/>
<organism evidence="8">
    <name type="scientific">Musca domestica</name>
    <name type="common">House fly</name>
    <dbReference type="NCBI Taxonomy" id="7370"/>
    <lineage>
        <taxon>Eukaryota</taxon>
        <taxon>Metazoa</taxon>
        <taxon>Ecdysozoa</taxon>
        <taxon>Arthropoda</taxon>
        <taxon>Hexapoda</taxon>
        <taxon>Insecta</taxon>
        <taxon>Pterygota</taxon>
        <taxon>Neoptera</taxon>
        <taxon>Endopterygota</taxon>
        <taxon>Diptera</taxon>
        <taxon>Brachycera</taxon>
        <taxon>Muscomorpha</taxon>
        <taxon>Muscoidea</taxon>
        <taxon>Muscidae</taxon>
        <taxon>Musca</taxon>
    </lineage>
</organism>
<feature type="chain" id="PRO_5044560896" description="Venom allergen-1" evidence="6">
    <location>
        <begin position="20"/>
        <end position="258"/>
    </location>
</feature>
<keyword evidence="9" id="KW-1185">Reference proteome</keyword>
<evidence type="ECO:0000256" key="6">
    <source>
        <dbReference type="SAM" id="SignalP"/>
    </source>
</evidence>
<dbReference type="InterPro" id="IPR001283">
    <property type="entry name" value="CRISP-related"/>
</dbReference>
<feature type="signal peptide" evidence="6">
    <location>
        <begin position="1"/>
        <end position="19"/>
    </location>
</feature>
<dbReference type="InterPro" id="IPR014044">
    <property type="entry name" value="CAP_dom"/>
</dbReference>
<evidence type="ECO:0000256" key="3">
    <source>
        <dbReference type="ARBA" id="ARBA00022525"/>
    </source>
</evidence>
<reference evidence="10 11" key="2">
    <citation type="submission" date="2025-05" db="UniProtKB">
        <authorList>
            <consortium name="RefSeq"/>
        </authorList>
    </citation>
    <scope>IDENTIFICATION</scope>
    <source>
        <strain evidence="10 11">Aabys</strain>
        <tissue evidence="10 11">Whole body</tissue>
    </source>
</reference>
<evidence type="ECO:0000256" key="2">
    <source>
        <dbReference type="ARBA" id="ARBA00009923"/>
    </source>
</evidence>
<dbReference type="PANTHER" id="PTHR10334">
    <property type="entry name" value="CYSTEINE-RICH SECRETORY PROTEIN-RELATED"/>
    <property type="match status" value="1"/>
</dbReference>
<keyword evidence="4 6" id="KW-0732">Signal</keyword>
<dbReference type="Pfam" id="PF00188">
    <property type="entry name" value="CAP"/>
    <property type="match status" value="1"/>
</dbReference>
<evidence type="ECO:0000313" key="11">
    <source>
        <dbReference type="RefSeq" id="XP_058974978.1"/>
    </source>
</evidence>
<dbReference type="CDD" id="cd05380">
    <property type="entry name" value="CAP_euk"/>
    <property type="match status" value="1"/>
</dbReference>
<dbReference type="VEuPathDB" id="VectorBase:MDOA015268"/>
<evidence type="ECO:0000313" key="8">
    <source>
        <dbReference type="EnsemblMetazoa" id="MDOA008857-PA"/>
    </source>
</evidence>
<comment type="similarity">
    <text evidence="2">Belongs to the CRISP family.</text>
</comment>
<dbReference type="VEuPathDB" id="VectorBase:MDOMA2_006730"/>
<dbReference type="InterPro" id="IPR034763">
    <property type="entry name" value="P14a_insect"/>
</dbReference>
<gene>
    <name evidence="8" type="primary">101897877</name>
    <name evidence="10" type="synonym">LOC101897300</name>
    <name evidence="11" type="synonym">LOC131801036</name>
</gene>
<dbReference type="GO" id="GO:0005576">
    <property type="term" value="C:extracellular region"/>
    <property type="evidence" value="ECO:0007669"/>
    <property type="project" value="UniProtKB-SubCell"/>
</dbReference>
<dbReference type="AlphaFoldDB" id="A0A1I8MVH2"/>
<dbReference type="eggNOG" id="KOG3017">
    <property type="taxonomic scope" value="Eukaryota"/>
</dbReference>
<comment type="subcellular location">
    <subcellularLocation>
        <location evidence="1">Secreted</location>
    </subcellularLocation>
</comment>
<evidence type="ECO:0000256" key="1">
    <source>
        <dbReference type="ARBA" id="ARBA00004613"/>
    </source>
</evidence>
<dbReference type="PIRSF" id="PIRSF038921">
    <property type="entry name" value="P14a"/>
    <property type="match status" value="1"/>
</dbReference>
<accession>A0A1I8MVH2</accession>
<dbReference type="OrthoDB" id="414826at2759"/>
<reference evidence="8" key="1">
    <citation type="submission" date="2020-05" db="UniProtKB">
        <authorList>
            <consortium name="EnsemblMetazoa"/>
        </authorList>
    </citation>
    <scope>IDENTIFICATION</scope>
    <source>
        <strain evidence="8">Aabys</strain>
    </source>
</reference>
<dbReference type="SMART" id="SM00198">
    <property type="entry name" value="SCP"/>
    <property type="match status" value="1"/>
</dbReference>
<dbReference type="VEuPathDB" id="VectorBase:MDOMA2_012310"/>
<dbReference type="Gene3D" id="3.40.33.10">
    <property type="entry name" value="CAP"/>
    <property type="match status" value="1"/>
</dbReference>
<dbReference type="EnsemblMetazoa" id="MDOA008857-RA">
    <property type="protein sequence ID" value="MDOA008857-PA"/>
    <property type="gene ID" value="MDOA008857"/>
</dbReference>
<dbReference type="RefSeq" id="XP_005186247.2">
    <property type="nucleotide sequence ID" value="XM_005186190.2"/>
</dbReference>
<evidence type="ECO:0000256" key="4">
    <source>
        <dbReference type="ARBA" id="ARBA00022729"/>
    </source>
</evidence>
<evidence type="ECO:0000313" key="10">
    <source>
        <dbReference type="RefSeq" id="XP_005186247.2"/>
    </source>
</evidence>
<evidence type="ECO:0000259" key="7">
    <source>
        <dbReference type="SMART" id="SM00198"/>
    </source>
</evidence>
<evidence type="ECO:0000313" key="9">
    <source>
        <dbReference type="Proteomes" id="UP001652621"/>
    </source>
</evidence>
<name>A0A1I8MVH2_MUSDO</name>
<dbReference type="SUPFAM" id="SSF55797">
    <property type="entry name" value="PR-1-like"/>
    <property type="match status" value="1"/>
</dbReference>
<dbReference type="VEuPathDB" id="VectorBase:MDOA008857"/>
<dbReference type="RefSeq" id="XP_058974978.1">
    <property type="nucleotide sequence ID" value="XM_059118995.1"/>
</dbReference>
<dbReference type="InterPro" id="IPR035940">
    <property type="entry name" value="CAP_sf"/>
</dbReference>
<proteinExistence type="inferred from homology"/>
<feature type="domain" description="SCP" evidence="7">
    <location>
        <begin position="58"/>
        <end position="220"/>
    </location>
</feature>